<dbReference type="OrthoDB" id="384721at2"/>
<evidence type="ECO:0000313" key="3">
    <source>
        <dbReference type="Proteomes" id="UP000198836"/>
    </source>
</evidence>
<dbReference type="RefSeq" id="WP_090980375.1">
    <property type="nucleotide sequence ID" value="NZ_FOJM01000002.1"/>
</dbReference>
<dbReference type="Gene3D" id="3.20.20.190">
    <property type="entry name" value="Phosphatidylinositol (PI) phosphodiesterase"/>
    <property type="match status" value="1"/>
</dbReference>
<dbReference type="GO" id="GO:0008889">
    <property type="term" value="F:glycerophosphodiester phosphodiesterase activity"/>
    <property type="evidence" value="ECO:0007669"/>
    <property type="project" value="TreeGrafter"/>
</dbReference>
<dbReference type="InterPro" id="IPR030395">
    <property type="entry name" value="GP_PDE_dom"/>
</dbReference>
<feature type="domain" description="GP-PDE" evidence="1">
    <location>
        <begin position="37"/>
        <end position="266"/>
    </location>
</feature>
<dbReference type="STRING" id="332999.SAMN04488511_102204"/>
<evidence type="ECO:0000259" key="1">
    <source>
        <dbReference type="PROSITE" id="PS51704"/>
    </source>
</evidence>
<dbReference type="PANTHER" id="PTHR46320">
    <property type="entry name" value="GLYCEROPHOSPHODIESTER PHOSPHODIESTERASE 1"/>
    <property type="match status" value="1"/>
</dbReference>
<dbReference type="GO" id="GO:0006580">
    <property type="term" value="P:ethanolamine metabolic process"/>
    <property type="evidence" value="ECO:0007669"/>
    <property type="project" value="TreeGrafter"/>
</dbReference>
<dbReference type="SUPFAM" id="SSF51695">
    <property type="entry name" value="PLC-like phosphodiesterases"/>
    <property type="match status" value="1"/>
</dbReference>
<protein>
    <submittedName>
        <fullName evidence="2">Glycerophosphoryl diester phosphodiesterase</fullName>
    </submittedName>
</protein>
<name>A0A1I0SN51_9SPHI</name>
<dbReference type="PROSITE" id="PS51704">
    <property type="entry name" value="GP_PDE"/>
    <property type="match status" value="1"/>
</dbReference>
<proteinExistence type="predicted"/>
<dbReference type="PANTHER" id="PTHR46320:SF1">
    <property type="entry name" value="GLYCEROPHOSPHODIESTER PHOSPHODIESTERASE 1"/>
    <property type="match status" value="1"/>
</dbReference>
<gene>
    <name evidence="2" type="ORF">SAMN04488511_102204</name>
</gene>
<keyword evidence="3" id="KW-1185">Reference proteome</keyword>
<dbReference type="GO" id="GO:0006644">
    <property type="term" value="P:phospholipid metabolic process"/>
    <property type="evidence" value="ECO:0007669"/>
    <property type="project" value="TreeGrafter"/>
</dbReference>
<dbReference type="CDD" id="cd08566">
    <property type="entry name" value="GDPD_AtGDE_like"/>
    <property type="match status" value="1"/>
</dbReference>
<organism evidence="2 3">
    <name type="scientific">Pedobacter suwonensis</name>
    <dbReference type="NCBI Taxonomy" id="332999"/>
    <lineage>
        <taxon>Bacteria</taxon>
        <taxon>Pseudomonadati</taxon>
        <taxon>Bacteroidota</taxon>
        <taxon>Sphingobacteriia</taxon>
        <taxon>Sphingobacteriales</taxon>
        <taxon>Sphingobacteriaceae</taxon>
        <taxon>Pedobacter</taxon>
    </lineage>
</organism>
<dbReference type="AlphaFoldDB" id="A0A1I0SN51"/>
<sequence length="275" mass="30844">MSINITPVLLAILFSCLCTRVFSQHAMRPLPKSKNAFIVIAHRGSHLIKPENTIASITEAIDLGADYVELDLRTKKDGHLVLLHNDRVDGLSNGKGQIKDLDFEAARQLILKGKDGSIHRIASFEEALTACKGKINIYLDFKAAEAEKAYEAIKKADMKYNLLVYVSSHSDYLSWRKTAPKMPLMSRLDNTITTEKALMQAMSEAPLEAIDNAPNETLLPVLKTMGISIFMDVQKANETPDDWMKAIKSGIQGLQTDHPKLLIDYLWEHKIRDRT</sequence>
<reference evidence="3" key="1">
    <citation type="submission" date="2016-10" db="EMBL/GenBank/DDBJ databases">
        <authorList>
            <person name="Varghese N."/>
            <person name="Submissions S."/>
        </authorList>
    </citation>
    <scope>NUCLEOTIDE SEQUENCE [LARGE SCALE GENOMIC DNA]</scope>
    <source>
        <strain evidence="3">DSM 18130</strain>
    </source>
</reference>
<dbReference type="Proteomes" id="UP000198836">
    <property type="component" value="Unassembled WGS sequence"/>
</dbReference>
<dbReference type="Pfam" id="PF03009">
    <property type="entry name" value="GDPD"/>
    <property type="match status" value="1"/>
</dbReference>
<evidence type="ECO:0000313" key="2">
    <source>
        <dbReference type="EMBL" id="SFA40945.1"/>
    </source>
</evidence>
<dbReference type="GO" id="GO:0070291">
    <property type="term" value="P:N-acylethanolamine metabolic process"/>
    <property type="evidence" value="ECO:0007669"/>
    <property type="project" value="TreeGrafter"/>
</dbReference>
<dbReference type="EMBL" id="FOJM01000002">
    <property type="protein sequence ID" value="SFA40945.1"/>
    <property type="molecule type" value="Genomic_DNA"/>
</dbReference>
<accession>A0A1I0SN51</accession>
<dbReference type="InterPro" id="IPR017946">
    <property type="entry name" value="PLC-like_Pdiesterase_TIM-brl"/>
</dbReference>
<dbReference type="GO" id="GO:0005886">
    <property type="term" value="C:plasma membrane"/>
    <property type="evidence" value="ECO:0007669"/>
    <property type="project" value="TreeGrafter"/>
</dbReference>